<keyword evidence="6" id="KW-1185">Reference proteome</keyword>
<dbReference type="Gene3D" id="3.40.30.10">
    <property type="entry name" value="Glutaredoxin"/>
    <property type="match status" value="1"/>
</dbReference>
<dbReference type="PANTHER" id="PTHR45663:SF11">
    <property type="entry name" value="GEO12009P1"/>
    <property type="match status" value="1"/>
</dbReference>
<proteinExistence type="inferred from homology"/>
<dbReference type="PROSITE" id="PS51352">
    <property type="entry name" value="THIOREDOXIN_2"/>
    <property type="match status" value="1"/>
</dbReference>
<dbReference type="PANTHER" id="PTHR45663">
    <property type="entry name" value="GEO12009P1"/>
    <property type="match status" value="1"/>
</dbReference>
<feature type="domain" description="Thioredoxin" evidence="4">
    <location>
        <begin position="35"/>
        <end position="161"/>
    </location>
</feature>
<dbReference type="AlphaFoldDB" id="A0A1I2NJJ3"/>
<keyword evidence="3" id="KW-0676">Redox-active center</keyword>
<evidence type="ECO:0000259" key="4">
    <source>
        <dbReference type="PROSITE" id="PS51352"/>
    </source>
</evidence>
<protein>
    <submittedName>
        <fullName evidence="5">Thiol-disulfide isomerase or thioredoxin</fullName>
    </submittedName>
</protein>
<dbReference type="OrthoDB" id="32134at2"/>
<evidence type="ECO:0000256" key="2">
    <source>
        <dbReference type="ARBA" id="ARBA00023157"/>
    </source>
</evidence>
<dbReference type="SUPFAM" id="SSF52833">
    <property type="entry name" value="Thioredoxin-like"/>
    <property type="match status" value="1"/>
</dbReference>
<reference evidence="6" key="1">
    <citation type="submission" date="2016-10" db="EMBL/GenBank/DDBJ databases">
        <authorList>
            <person name="Varghese N."/>
            <person name="Submissions S."/>
        </authorList>
    </citation>
    <scope>NUCLEOTIDE SEQUENCE [LARGE SCALE GENOMIC DNA]</scope>
    <source>
        <strain evidence="6">FP5</strain>
    </source>
</reference>
<dbReference type="RefSeq" id="WP_089752134.1">
    <property type="nucleotide sequence ID" value="NZ_FOOG01000018.1"/>
</dbReference>
<dbReference type="CDD" id="cd02947">
    <property type="entry name" value="TRX_family"/>
    <property type="match status" value="1"/>
</dbReference>
<dbReference type="InterPro" id="IPR036249">
    <property type="entry name" value="Thioredoxin-like_sf"/>
</dbReference>
<evidence type="ECO:0000256" key="1">
    <source>
        <dbReference type="ARBA" id="ARBA00008987"/>
    </source>
</evidence>
<keyword evidence="2" id="KW-1015">Disulfide bond</keyword>
<accession>A0A1I2NJJ3</accession>
<dbReference type="Pfam" id="PF00085">
    <property type="entry name" value="Thioredoxin"/>
    <property type="match status" value="1"/>
</dbReference>
<evidence type="ECO:0000313" key="6">
    <source>
        <dbReference type="Proteomes" id="UP000198897"/>
    </source>
</evidence>
<dbReference type="GO" id="GO:0016853">
    <property type="term" value="F:isomerase activity"/>
    <property type="evidence" value="ECO:0007669"/>
    <property type="project" value="UniProtKB-KW"/>
</dbReference>
<dbReference type="GO" id="GO:0005737">
    <property type="term" value="C:cytoplasm"/>
    <property type="evidence" value="ECO:0007669"/>
    <property type="project" value="TreeGrafter"/>
</dbReference>
<name>A0A1I2NJJ3_9BACI</name>
<dbReference type="EMBL" id="FOOG01000018">
    <property type="protein sequence ID" value="SFG01626.1"/>
    <property type="molecule type" value="Genomic_DNA"/>
</dbReference>
<gene>
    <name evidence="5" type="ORF">SAMN05216353_11865</name>
</gene>
<dbReference type="InterPro" id="IPR013766">
    <property type="entry name" value="Thioredoxin_domain"/>
</dbReference>
<evidence type="ECO:0000256" key="3">
    <source>
        <dbReference type="ARBA" id="ARBA00023284"/>
    </source>
</evidence>
<comment type="similarity">
    <text evidence="1">Belongs to the thioredoxin family.</text>
</comment>
<keyword evidence="5" id="KW-0413">Isomerase</keyword>
<organism evidence="5 6">
    <name type="scientific">Halobacillus alkaliphilus</name>
    <dbReference type="NCBI Taxonomy" id="396056"/>
    <lineage>
        <taxon>Bacteria</taxon>
        <taxon>Bacillati</taxon>
        <taxon>Bacillota</taxon>
        <taxon>Bacilli</taxon>
        <taxon>Bacillales</taxon>
        <taxon>Bacillaceae</taxon>
        <taxon>Halobacillus</taxon>
    </lineage>
</organism>
<sequence length="165" mass="18809">MKKKMVIFGTGLAVLIAVLIFVVNYQNSQKTADNPYGKDNLKQATIDQLDNENYQNQIQPDELEEQIESGEDTTVYFYSPTCVHCQRTTPVVVPMTQELGVDMKKMNLLEFEDQWEKYGIEGTPTIVHFENGEEAARISGEQPVTTFDNFFRQEVLDEDSGQAEE</sequence>
<evidence type="ECO:0000313" key="5">
    <source>
        <dbReference type="EMBL" id="SFG01626.1"/>
    </source>
</evidence>
<dbReference type="Proteomes" id="UP000198897">
    <property type="component" value="Unassembled WGS sequence"/>
</dbReference>
<dbReference type="GO" id="GO:0015035">
    <property type="term" value="F:protein-disulfide reductase activity"/>
    <property type="evidence" value="ECO:0007669"/>
    <property type="project" value="TreeGrafter"/>
</dbReference>